<dbReference type="CDD" id="cd06223">
    <property type="entry name" value="PRTases_typeI"/>
    <property type="match status" value="1"/>
</dbReference>
<accession>A0ABT7TG88</accession>
<dbReference type="InterPro" id="IPR029057">
    <property type="entry name" value="PRTase-like"/>
</dbReference>
<dbReference type="RefSeq" id="WP_289469599.1">
    <property type="nucleotide sequence ID" value="NZ_JAUCMM010000003.1"/>
</dbReference>
<evidence type="ECO:0000256" key="2">
    <source>
        <dbReference type="ARBA" id="ARBA00022726"/>
    </source>
</evidence>
<feature type="domain" description="Phosphoribosyltransferase" evidence="3">
    <location>
        <begin position="52"/>
        <end position="168"/>
    </location>
</feature>
<keyword evidence="1" id="KW-0808">Transferase</keyword>
<reference evidence="4 5" key="1">
    <citation type="submission" date="2023-06" db="EMBL/GenBank/DDBJ databases">
        <authorList>
            <person name="Feng G."/>
            <person name="Li J."/>
            <person name="Zhu H."/>
        </authorList>
    </citation>
    <scope>NUCLEOTIDE SEQUENCE [LARGE SCALE GENOMIC DNA]</scope>
    <source>
        <strain evidence="4 5">RHCJP20</strain>
    </source>
</reference>
<dbReference type="InterPro" id="IPR000836">
    <property type="entry name" value="PRTase_dom"/>
</dbReference>
<evidence type="ECO:0000313" key="5">
    <source>
        <dbReference type="Proteomes" id="UP001235720"/>
    </source>
</evidence>
<protein>
    <submittedName>
        <fullName evidence="4">Phosphoribosyltransferase family protein</fullName>
    </submittedName>
</protein>
<evidence type="ECO:0000256" key="1">
    <source>
        <dbReference type="ARBA" id="ARBA00022679"/>
    </source>
</evidence>
<sequence>MTVDTDLRRRLQDAFRWRSDRTDPYSYADVTGWWRDPHVLRALGPGLAALFDDAQPTVVLGIQSRGTLLGALVAAHLGVGLAEARKDPSRAADDDPWWEVSTGPDYRDRSLHLGVRRSLLRSGDRVLFVDDWIATGAQAEAARMLTDMAGATWLGAAVVVDGLERPPLRRTLRLRALLSMHQL</sequence>
<dbReference type="InterPro" id="IPR050118">
    <property type="entry name" value="Pur/Pyrimidine_PRTase"/>
</dbReference>
<dbReference type="PANTHER" id="PTHR43864">
    <property type="entry name" value="HYPOXANTHINE/GUANINE PHOSPHORIBOSYLTRANSFERASE"/>
    <property type="match status" value="1"/>
</dbReference>
<dbReference type="Proteomes" id="UP001235720">
    <property type="component" value="Unassembled WGS sequence"/>
</dbReference>
<dbReference type="GO" id="GO:0016757">
    <property type="term" value="F:glycosyltransferase activity"/>
    <property type="evidence" value="ECO:0007669"/>
    <property type="project" value="UniProtKB-KW"/>
</dbReference>
<keyword evidence="4" id="KW-0328">Glycosyltransferase</keyword>
<comment type="caution">
    <text evidence="4">The sequence shown here is derived from an EMBL/GenBank/DDBJ whole genome shotgun (WGS) entry which is preliminary data.</text>
</comment>
<dbReference type="SUPFAM" id="SSF53271">
    <property type="entry name" value="PRTase-like"/>
    <property type="match status" value="1"/>
</dbReference>
<name>A0ABT7TG88_9MICO</name>
<keyword evidence="5" id="KW-1185">Reference proteome</keyword>
<evidence type="ECO:0000259" key="3">
    <source>
        <dbReference type="Pfam" id="PF00156"/>
    </source>
</evidence>
<gene>
    <name evidence="4" type="ORF">QUG98_05360</name>
</gene>
<keyword evidence="2" id="KW-0660">Purine salvage</keyword>
<evidence type="ECO:0000313" key="4">
    <source>
        <dbReference type="EMBL" id="MDM7887879.1"/>
    </source>
</evidence>
<organism evidence="4 5">
    <name type="scientific">Curtobacterium subtropicum</name>
    <dbReference type="NCBI Taxonomy" id="3055138"/>
    <lineage>
        <taxon>Bacteria</taxon>
        <taxon>Bacillati</taxon>
        <taxon>Actinomycetota</taxon>
        <taxon>Actinomycetes</taxon>
        <taxon>Micrococcales</taxon>
        <taxon>Microbacteriaceae</taxon>
        <taxon>Curtobacterium</taxon>
    </lineage>
</organism>
<dbReference type="PANTHER" id="PTHR43864:SF1">
    <property type="entry name" value="XANTHINE PHOSPHORIBOSYLTRANSFERASE"/>
    <property type="match status" value="1"/>
</dbReference>
<proteinExistence type="predicted"/>
<dbReference type="Pfam" id="PF00156">
    <property type="entry name" value="Pribosyltran"/>
    <property type="match status" value="1"/>
</dbReference>
<dbReference type="EMBL" id="JAUCMM010000003">
    <property type="protein sequence ID" value="MDM7887879.1"/>
    <property type="molecule type" value="Genomic_DNA"/>
</dbReference>
<dbReference type="Gene3D" id="3.40.50.2020">
    <property type="match status" value="1"/>
</dbReference>